<feature type="compositionally biased region" description="Polar residues" evidence="1">
    <location>
        <begin position="271"/>
        <end position="287"/>
    </location>
</feature>
<evidence type="ECO:0000313" key="4">
    <source>
        <dbReference type="Proteomes" id="UP001152795"/>
    </source>
</evidence>
<organism evidence="3 4">
    <name type="scientific">Paramuricea clavata</name>
    <name type="common">Red gorgonian</name>
    <name type="synonym">Violescent sea-whip</name>
    <dbReference type="NCBI Taxonomy" id="317549"/>
    <lineage>
        <taxon>Eukaryota</taxon>
        <taxon>Metazoa</taxon>
        <taxon>Cnidaria</taxon>
        <taxon>Anthozoa</taxon>
        <taxon>Octocorallia</taxon>
        <taxon>Malacalcyonacea</taxon>
        <taxon>Plexauridae</taxon>
        <taxon>Paramuricea</taxon>
    </lineage>
</organism>
<dbReference type="EMBL" id="CACRXK020002347">
    <property type="protein sequence ID" value="CAB3993885.1"/>
    <property type="molecule type" value="Genomic_DNA"/>
</dbReference>
<dbReference type="AlphaFoldDB" id="A0A7D9I0Z3"/>
<keyword evidence="2" id="KW-0472">Membrane</keyword>
<sequence>MGAGSSFRTKSRRLAFLLLLIFGAFVIILGITVLGLGLAVTHNDTFHDTIGLKAKIESTVDYVQYWIGIPYIFTGLSLACSAVNLRKVSLTVWTIFVSLICVVLSLAGLVVDGPDFVLWKDYRAKEKYWEGQDGFACSSEGDTCECSGSIPTNTVRISGFTDCETLMKLSSIYGVLIGCFIIGLVLLLASVFMIVYIVTSEREKARREGKPYYQTTRVVEAKHTDAVFEHPLQDYTRDQGYEYPVAPPAVPEPPKPAPPKPAPYRDYKTTAPESVSQHNNDDASSIVDNGGIVMMDPGRFRLGDDDIY</sequence>
<dbReference type="Proteomes" id="UP001152795">
    <property type="component" value="Unassembled WGS sequence"/>
</dbReference>
<feature type="transmembrane region" description="Helical" evidence="2">
    <location>
        <begin position="14"/>
        <end position="42"/>
    </location>
</feature>
<gene>
    <name evidence="3" type="ORF">PACLA_8A028389</name>
</gene>
<dbReference type="OrthoDB" id="10438427at2759"/>
<proteinExistence type="predicted"/>
<protein>
    <submittedName>
        <fullName evidence="3">Uncharacterized protein</fullName>
    </submittedName>
</protein>
<feature type="region of interest" description="Disordered" evidence="1">
    <location>
        <begin position="241"/>
        <end position="290"/>
    </location>
</feature>
<evidence type="ECO:0000313" key="3">
    <source>
        <dbReference type="EMBL" id="CAB3993885.1"/>
    </source>
</evidence>
<keyword evidence="2" id="KW-1133">Transmembrane helix</keyword>
<name>A0A7D9I0Z3_PARCT</name>
<feature type="compositionally biased region" description="Pro residues" evidence="1">
    <location>
        <begin position="245"/>
        <end position="262"/>
    </location>
</feature>
<accession>A0A7D9I0Z3</accession>
<feature type="transmembrane region" description="Helical" evidence="2">
    <location>
        <begin position="90"/>
        <end position="111"/>
    </location>
</feature>
<keyword evidence="4" id="KW-1185">Reference proteome</keyword>
<feature type="transmembrane region" description="Helical" evidence="2">
    <location>
        <begin position="62"/>
        <end position="83"/>
    </location>
</feature>
<reference evidence="3" key="1">
    <citation type="submission" date="2020-04" db="EMBL/GenBank/DDBJ databases">
        <authorList>
            <person name="Alioto T."/>
            <person name="Alioto T."/>
            <person name="Gomez Garrido J."/>
        </authorList>
    </citation>
    <scope>NUCLEOTIDE SEQUENCE</scope>
    <source>
        <strain evidence="3">A484AB</strain>
    </source>
</reference>
<feature type="transmembrane region" description="Helical" evidence="2">
    <location>
        <begin position="172"/>
        <end position="198"/>
    </location>
</feature>
<keyword evidence="2" id="KW-0812">Transmembrane</keyword>
<comment type="caution">
    <text evidence="3">The sequence shown here is derived from an EMBL/GenBank/DDBJ whole genome shotgun (WGS) entry which is preliminary data.</text>
</comment>
<evidence type="ECO:0000256" key="2">
    <source>
        <dbReference type="SAM" id="Phobius"/>
    </source>
</evidence>
<evidence type="ECO:0000256" key="1">
    <source>
        <dbReference type="SAM" id="MobiDB-lite"/>
    </source>
</evidence>